<evidence type="ECO:0000256" key="1">
    <source>
        <dbReference type="SAM" id="MobiDB-lite"/>
    </source>
</evidence>
<reference evidence="3 4" key="1">
    <citation type="submission" date="2014-06" db="EMBL/GenBank/DDBJ databases">
        <authorList>
            <person name="Swart Estienne"/>
        </authorList>
    </citation>
    <scope>NUCLEOTIDE SEQUENCE [LARGE SCALE GENOMIC DNA]</scope>
    <source>
        <strain evidence="3 4">130c</strain>
    </source>
</reference>
<evidence type="ECO:0008006" key="5">
    <source>
        <dbReference type="Google" id="ProtNLM"/>
    </source>
</evidence>
<keyword evidence="2" id="KW-1133">Transmembrane helix</keyword>
<evidence type="ECO:0000313" key="3">
    <source>
        <dbReference type="EMBL" id="CDW81473.1"/>
    </source>
</evidence>
<keyword evidence="2" id="KW-0472">Membrane</keyword>
<accession>A0A078AKX3</accession>
<keyword evidence="2" id="KW-0812">Transmembrane</keyword>
<dbReference type="AlphaFoldDB" id="A0A078AKX3"/>
<organism evidence="3 4">
    <name type="scientific">Stylonychia lemnae</name>
    <name type="common">Ciliate</name>
    <dbReference type="NCBI Taxonomy" id="5949"/>
    <lineage>
        <taxon>Eukaryota</taxon>
        <taxon>Sar</taxon>
        <taxon>Alveolata</taxon>
        <taxon>Ciliophora</taxon>
        <taxon>Intramacronucleata</taxon>
        <taxon>Spirotrichea</taxon>
        <taxon>Stichotrichia</taxon>
        <taxon>Sporadotrichida</taxon>
        <taxon>Oxytrichidae</taxon>
        <taxon>Stylonychinae</taxon>
        <taxon>Stylonychia</taxon>
    </lineage>
</organism>
<protein>
    <recommendedName>
        <fullName evidence="5">Transmembrane protein</fullName>
    </recommendedName>
</protein>
<keyword evidence="4" id="KW-1185">Reference proteome</keyword>
<dbReference type="EMBL" id="CCKQ01009983">
    <property type="protein sequence ID" value="CDW81473.1"/>
    <property type="molecule type" value="Genomic_DNA"/>
</dbReference>
<feature type="transmembrane region" description="Helical" evidence="2">
    <location>
        <begin position="20"/>
        <end position="42"/>
    </location>
</feature>
<proteinExistence type="predicted"/>
<dbReference type="Proteomes" id="UP000039865">
    <property type="component" value="Unassembled WGS sequence"/>
</dbReference>
<sequence>MYGRLPSTSSNEKKIPTFCIVLYIIIMGIALTVTTLFIIYFIRKRRREQQIQQDYIRHSRQTQSSGQGGQFDDDTQIIGNNQQDDTNYELPLIVLQSKMAQKPLNSSYQSPSSLPLNRQLIDSQTSNSSYQLHQPNPQEF</sequence>
<name>A0A078AKX3_STYLE</name>
<feature type="region of interest" description="Disordered" evidence="1">
    <location>
        <begin position="53"/>
        <end position="83"/>
    </location>
</feature>
<evidence type="ECO:0000256" key="2">
    <source>
        <dbReference type="SAM" id="Phobius"/>
    </source>
</evidence>
<dbReference type="InParanoid" id="A0A078AKX3"/>
<evidence type="ECO:0000313" key="4">
    <source>
        <dbReference type="Proteomes" id="UP000039865"/>
    </source>
</evidence>
<gene>
    <name evidence="3" type="primary">Contig5848.g6272</name>
    <name evidence="3" type="ORF">STYLEM_10490</name>
</gene>